<sequence>MLQYLVREEAYRDLDAATVDHGGGESVANLKKQFESRSIKLYTRVLEYQLRLTRQYSRHRFFRYTRNLASKDGWATMLEEIKKFEVQGSGDVAVIDAMRLKSLALDQKRLFEALFEPLRLIKRKWRP</sequence>
<gene>
    <name evidence="2" type="ORF">K432DRAFT_409446</name>
</gene>
<protein>
    <recommendedName>
        <fullName evidence="1">NWD NACHT-NTPase N-terminal domain-containing protein</fullName>
    </recommendedName>
</protein>
<accession>A0A8E2E0J0</accession>
<dbReference type="EMBL" id="KV745388">
    <property type="protein sequence ID" value="OCK74936.1"/>
    <property type="molecule type" value="Genomic_DNA"/>
</dbReference>
<name>A0A8E2E0J0_9PEZI</name>
<dbReference type="Pfam" id="PF17100">
    <property type="entry name" value="NACHT_N"/>
    <property type="match status" value="1"/>
</dbReference>
<evidence type="ECO:0000259" key="1">
    <source>
        <dbReference type="Pfam" id="PF17100"/>
    </source>
</evidence>
<proteinExistence type="predicted"/>
<keyword evidence="3" id="KW-1185">Reference proteome</keyword>
<evidence type="ECO:0000313" key="3">
    <source>
        <dbReference type="Proteomes" id="UP000250266"/>
    </source>
</evidence>
<dbReference type="InterPro" id="IPR031359">
    <property type="entry name" value="NACHT_N"/>
</dbReference>
<dbReference type="AlphaFoldDB" id="A0A8E2E0J0"/>
<organism evidence="2 3">
    <name type="scientific">Lepidopterella palustris CBS 459.81</name>
    <dbReference type="NCBI Taxonomy" id="1314670"/>
    <lineage>
        <taxon>Eukaryota</taxon>
        <taxon>Fungi</taxon>
        <taxon>Dikarya</taxon>
        <taxon>Ascomycota</taxon>
        <taxon>Pezizomycotina</taxon>
        <taxon>Dothideomycetes</taxon>
        <taxon>Pleosporomycetidae</taxon>
        <taxon>Mytilinidiales</taxon>
        <taxon>Argynnaceae</taxon>
        <taxon>Lepidopterella</taxon>
    </lineage>
</organism>
<evidence type="ECO:0000313" key="2">
    <source>
        <dbReference type="EMBL" id="OCK74936.1"/>
    </source>
</evidence>
<feature type="domain" description="NWD NACHT-NTPase N-terminal" evidence="1">
    <location>
        <begin position="9"/>
        <end position="86"/>
    </location>
</feature>
<dbReference type="Proteomes" id="UP000250266">
    <property type="component" value="Unassembled WGS sequence"/>
</dbReference>
<reference evidence="2 3" key="1">
    <citation type="journal article" date="2016" name="Nat. Commun.">
        <title>Ectomycorrhizal ecology is imprinted in the genome of the dominant symbiotic fungus Cenococcum geophilum.</title>
        <authorList>
            <consortium name="DOE Joint Genome Institute"/>
            <person name="Peter M."/>
            <person name="Kohler A."/>
            <person name="Ohm R.A."/>
            <person name="Kuo A."/>
            <person name="Krutzmann J."/>
            <person name="Morin E."/>
            <person name="Arend M."/>
            <person name="Barry K.W."/>
            <person name="Binder M."/>
            <person name="Choi C."/>
            <person name="Clum A."/>
            <person name="Copeland A."/>
            <person name="Grisel N."/>
            <person name="Haridas S."/>
            <person name="Kipfer T."/>
            <person name="LaButti K."/>
            <person name="Lindquist E."/>
            <person name="Lipzen A."/>
            <person name="Maire R."/>
            <person name="Meier B."/>
            <person name="Mihaltcheva S."/>
            <person name="Molinier V."/>
            <person name="Murat C."/>
            <person name="Poggeler S."/>
            <person name="Quandt C.A."/>
            <person name="Sperisen C."/>
            <person name="Tritt A."/>
            <person name="Tisserant E."/>
            <person name="Crous P.W."/>
            <person name="Henrissat B."/>
            <person name="Nehls U."/>
            <person name="Egli S."/>
            <person name="Spatafora J.W."/>
            <person name="Grigoriev I.V."/>
            <person name="Martin F.M."/>
        </authorList>
    </citation>
    <scope>NUCLEOTIDE SEQUENCE [LARGE SCALE GENOMIC DNA]</scope>
    <source>
        <strain evidence="2 3">CBS 459.81</strain>
    </source>
</reference>